<dbReference type="GeneID" id="110349082"/>
<protein>
    <submittedName>
        <fullName evidence="2">Uncharacterized protein LOC110349082</fullName>
    </submittedName>
</protein>
<evidence type="ECO:0000313" key="1">
    <source>
        <dbReference type="Proteomes" id="UP000694906"/>
    </source>
</evidence>
<evidence type="ECO:0000313" key="2">
    <source>
        <dbReference type="RefSeq" id="XP_021113841.1"/>
    </source>
</evidence>
<dbReference type="Proteomes" id="UP000694906">
    <property type="component" value="Unplaced"/>
</dbReference>
<accession>A0AAX6SZW4</accession>
<gene>
    <name evidence="2" type="primary">LOC110349082</name>
</gene>
<name>A0AAX6SZW4_HETGA</name>
<keyword evidence="1" id="KW-1185">Reference proteome</keyword>
<dbReference type="RefSeq" id="XP_021113841.1">
    <property type="nucleotide sequence ID" value="XM_021258182.1"/>
</dbReference>
<proteinExistence type="predicted"/>
<sequence length="212" mass="23553">MDRMGWSDMLPTMRDPTTMSTGVPVWNRLKQCVLHDEGPRNSIHRCAWLEQAGATCSLQQGTLRPCPQVCLPGMGSSFVFPMTRDLAMAFTGVPVWNRLELCVPRNEGHCNGIHRCAFPKQAITACLQHQGTLRRCPQFCLSGMGWISMFPMMRDPVMALTGVPVWNGLDWHVPCDEGPRDGIHRCACLEGVDQHVSHAEGPCNGIHRCACL</sequence>
<organism evidence="1 2">
    <name type="scientific">Heterocephalus glaber</name>
    <name type="common">Naked mole rat</name>
    <dbReference type="NCBI Taxonomy" id="10181"/>
    <lineage>
        <taxon>Eukaryota</taxon>
        <taxon>Metazoa</taxon>
        <taxon>Chordata</taxon>
        <taxon>Craniata</taxon>
        <taxon>Vertebrata</taxon>
        <taxon>Euteleostomi</taxon>
        <taxon>Mammalia</taxon>
        <taxon>Eutheria</taxon>
        <taxon>Euarchontoglires</taxon>
        <taxon>Glires</taxon>
        <taxon>Rodentia</taxon>
        <taxon>Hystricomorpha</taxon>
        <taxon>Bathyergidae</taxon>
        <taxon>Heterocephalus</taxon>
    </lineage>
</organism>
<dbReference type="AlphaFoldDB" id="A0AAX6SZW4"/>
<reference evidence="2" key="1">
    <citation type="submission" date="2025-08" db="UniProtKB">
        <authorList>
            <consortium name="RefSeq"/>
        </authorList>
    </citation>
    <scope>IDENTIFICATION</scope>
</reference>